<evidence type="ECO:0000256" key="4">
    <source>
        <dbReference type="HAMAP-Rule" id="MF_01696"/>
    </source>
</evidence>
<dbReference type="Proteomes" id="UP000314251">
    <property type="component" value="Unassembled WGS sequence"/>
</dbReference>
<dbReference type="GO" id="GO:0010125">
    <property type="term" value="P:mycothiol biosynthetic process"/>
    <property type="evidence" value="ECO:0007669"/>
    <property type="project" value="UniProtKB-UniRule"/>
</dbReference>
<dbReference type="GO" id="GO:0008270">
    <property type="term" value="F:zinc ion binding"/>
    <property type="evidence" value="ECO:0007669"/>
    <property type="project" value="UniProtKB-UniRule"/>
</dbReference>
<comment type="function">
    <text evidence="4">Catalyzes the deacetylation of 1D-myo-inositol 2-acetamido-2-deoxy-alpha-D-glucopyranoside (GlcNAc-Ins) in the mycothiol biosynthesis pathway.</text>
</comment>
<dbReference type="HAMAP" id="MF_01696">
    <property type="entry name" value="MshB"/>
    <property type="match status" value="1"/>
</dbReference>
<keyword evidence="6" id="KW-1185">Reference proteome</keyword>
<feature type="binding site" evidence="4">
    <location>
        <position position="14"/>
    </location>
    <ligand>
        <name>Zn(2+)</name>
        <dbReference type="ChEBI" id="CHEBI:29105"/>
    </ligand>
</feature>
<keyword evidence="1 4" id="KW-0479">Metal-binding</keyword>
<dbReference type="InterPro" id="IPR024078">
    <property type="entry name" value="LmbE-like_dom_sf"/>
</dbReference>
<dbReference type="NCBIfam" id="TIGR03445">
    <property type="entry name" value="mycothiol_MshB"/>
    <property type="match status" value="1"/>
</dbReference>
<comment type="cofactor">
    <cofactor evidence="4">
        <name>Zn(2+)</name>
        <dbReference type="ChEBI" id="CHEBI:29105"/>
    </cofactor>
    <text evidence="4">Binds 1 zinc ion per subunit.</text>
</comment>
<dbReference type="Gene3D" id="3.40.50.10320">
    <property type="entry name" value="LmbE-like"/>
    <property type="match status" value="1"/>
</dbReference>
<dbReference type="PANTHER" id="PTHR12993:SF26">
    <property type="entry name" value="1D-MYO-INOSITOL 2-ACETAMIDO-2-DEOXY-ALPHA-D-GLUCOPYRANOSIDE DEACETYLASE"/>
    <property type="match status" value="1"/>
</dbReference>
<gene>
    <name evidence="4 5" type="primary">mshB</name>
    <name evidence="5" type="ORF">FH607_013510</name>
</gene>
<dbReference type="OrthoDB" id="158614at2"/>
<feature type="binding site" evidence="4">
    <location>
        <position position="149"/>
    </location>
    <ligand>
        <name>Zn(2+)</name>
        <dbReference type="ChEBI" id="CHEBI:29105"/>
    </ligand>
</feature>
<dbReference type="SUPFAM" id="SSF102588">
    <property type="entry name" value="LmbE-like"/>
    <property type="match status" value="1"/>
</dbReference>
<accession>A0A5N6A8J6</accession>
<keyword evidence="2 4" id="KW-0378">Hydrolase</keyword>
<dbReference type="Pfam" id="PF02585">
    <property type="entry name" value="PIG-L"/>
    <property type="match status" value="1"/>
</dbReference>
<evidence type="ECO:0000256" key="2">
    <source>
        <dbReference type="ARBA" id="ARBA00022801"/>
    </source>
</evidence>
<organism evidence="5 6">
    <name type="scientific">Streptomyces mimosae</name>
    <dbReference type="NCBI Taxonomy" id="2586635"/>
    <lineage>
        <taxon>Bacteria</taxon>
        <taxon>Bacillati</taxon>
        <taxon>Actinomycetota</taxon>
        <taxon>Actinomycetes</taxon>
        <taxon>Kitasatosporales</taxon>
        <taxon>Streptomycetaceae</taxon>
        <taxon>Streptomyces</taxon>
    </lineage>
</organism>
<evidence type="ECO:0000313" key="5">
    <source>
        <dbReference type="EMBL" id="KAB8165134.1"/>
    </source>
</evidence>
<comment type="catalytic activity">
    <reaction evidence="4">
        <text>1D-myo-inositol 2-acetamido-2-deoxy-alpha-D-glucopyranoside + H2O = 1D-myo-inositol 2-amino-2-deoxy-alpha-D-glucopyranoside + acetate</text>
        <dbReference type="Rhea" id="RHEA:26180"/>
        <dbReference type="ChEBI" id="CHEBI:15377"/>
        <dbReference type="ChEBI" id="CHEBI:30089"/>
        <dbReference type="ChEBI" id="CHEBI:52442"/>
        <dbReference type="ChEBI" id="CHEBI:58886"/>
        <dbReference type="EC" id="3.5.1.103"/>
    </reaction>
</comment>
<evidence type="ECO:0000256" key="3">
    <source>
        <dbReference type="ARBA" id="ARBA00022833"/>
    </source>
</evidence>
<name>A0A5N6A8J6_9ACTN</name>
<dbReference type="GO" id="GO:0035595">
    <property type="term" value="F:N-acetylglucosaminylinositol deacetylase activity"/>
    <property type="evidence" value="ECO:0007669"/>
    <property type="project" value="UniProtKB-EC"/>
</dbReference>
<dbReference type="InterPro" id="IPR003737">
    <property type="entry name" value="GlcNAc_PI_deacetylase-related"/>
</dbReference>
<sequence length="295" mass="30924">MSSGPSGVLLVHAHPDDESINNGVTMAACAAAGTRVTLVTCTLGEEGEVIPDSLTHLAADREDALGPYRADELATAMAALGVTDHRLLGGPGRYRDSGMLGLPSNDHPDAFCRADLDEAAGLLAEIVVETRPRVVITYDPDGGYGHPDHIKAHRVAMRAVELAAARHRVDRVLWNCLPLSEVERHLTRLRQDGPGRFPDVVTVGDLPGVVPDAEVALAVTGTAEAYAAKQAALGAHVTQIEVAGETFALSNGLAQPLWRTEYFRLGLGEPVPPGSTDDVSGIFAGLAAPGAGEER</sequence>
<dbReference type="RefSeq" id="WP_139668169.1">
    <property type="nucleotide sequence ID" value="NZ_VDLY02000008.1"/>
</dbReference>
<proteinExistence type="inferred from homology"/>
<evidence type="ECO:0000256" key="1">
    <source>
        <dbReference type="ARBA" id="ARBA00022723"/>
    </source>
</evidence>
<dbReference type="EC" id="3.5.1.103" evidence="4"/>
<dbReference type="InterPro" id="IPR017810">
    <property type="entry name" value="Mycothiol_biosynthesis_MshB"/>
</dbReference>
<comment type="similarity">
    <text evidence="4">Belongs to the MshB deacetylase family.</text>
</comment>
<comment type="caution">
    <text evidence="5">The sequence shown here is derived from an EMBL/GenBank/DDBJ whole genome shotgun (WGS) entry which is preliminary data.</text>
</comment>
<reference evidence="5" key="1">
    <citation type="submission" date="2019-10" db="EMBL/GenBank/DDBJ databases">
        <title>Nonomuraea sp. nov., isolated from Phyllanthus amarus.</title>
        <authorList>
            <person name="Klykleung N."/>
            <person name="Tanasupawat S."/>
        </authorList>
    </citation>
    <scope>NUCLEOTIDE SEQUENCE [LARGE SCALE GENOMIC DNA]</scope>
    <source>
        <strain evidence="5">3MP-10</strain>
    </source>
</reference>
<evidence type="ECO:0000313" key="6">
    <source>
        <dbReference type="Proteomes" id="UP000314251"/>
    </source>
</evidence>
<dbReference type="EMBL" id="VDLY02000008">
    <property type="protein sequence ID" value="KAB8165134.1"/>
    <property type="molecule type" value="Genomic_DNA"/>
</dbReference>
<dbReference type="PANTHER" id="PTHR12993">
    <property type="entry name" value="N-ACETYLGLUCOSAMINYL-PHOSPHATIDYLINOSITOL DE-N-ACETYLASE-RELATED"/>
    <property type="match status" value="1"/>
</dbReference>
<feature type="binding site" evidence="4">
    <location>
        <position position="17"/>
    </location>
    <ligand>
        <name>Zn(2+)</name>
        <dbReference type="ChEBI" id="CHEBI:29105"/>
    </ligand>
</feature>
<dbReference type="AlphaFoldDB" id="A0A5N6A8J6"/>
<protein>
    <recommendedName>
        <fullName evidence="4">1D-myo-inositol 2-acetamido-2-deoxy-alpha-D-glucopyranoside deacetylase</fullName>
        <shortName evidence="4">GlcNAc-Ins deacetylase</shortName>
        <ecNumber evidence="4">3.5.1.103</ecNumber>
    </recommendedName>
    <alternativeName>
        <fullName evidence="4">N-acetyl-1-D-myo-inositol-2-amino-2-deoxy-alpha-D-glucopyranoside deacetylase</fullName>
    </alternativeName>
</protein>
<keyword evidence="3 4" id="KW-0862">Zinc</keyword>